<gene>
    <name evidence="10" type="primary">mglA_4</name>
    <name evidence="10" type="ORF">MGLY_25200</name>
</gene>
<dbReference type="InterPro" id="IPR003593">
    <property type="entry name" value="AAA+_ATPase"/>
</dbReference>
<dbReference type="PANTHER" id="PTHR43790:SF4">
    <property type="entry name" value="GUANOSINE IMPORT ATP-BINDING PROTEIN NUPO"/>
    <property type="match status" value="1"/>
</dbReference>
<evidence type="ECO:0000256" key="6">
    <source>
        <dbReference type="ARBA" id="ARBA00022840"/>
    </source>
</evidence>
<proteinExistence type="predicted"/>
<keyword evidence="11" id="KW-1185">Reference proteome</keyword>
<dbReference type="CDD" id="cd03215">
    <property type="entry name" value="ABC_Carb_Monos_II"/>
    <property type="match status" value="1"/>
</dbReference>
<evidence type="ECO:0000313" key="10">
    <source>
        <dbReference type="EMBL" id="QGP93122.1"/>
    </source>
</evidence>
<comment type="subcellular location">
    <subcellularLocation>
        <location evidence="1">Cell membrane</location>
        <topology evidence="1">Peripheral membrane protein</topology>
    </subcellularLocation>
</comment>
<dbReference type="SMART" id="SM00382">
    <property type="entry name" value="AAA"/>
    <property type="match status" value="2"/>
</dbReference>
<keyword evidence="4" id="KW-0677">Repeat</keyword>
<dbReference type="FunFam" id="3.40.50.300:FF:000127">
    <property type="entry name" value="Ribose import ATP-binding protein RbsA"/>
    <property type="match status" value="1"/>
</dbReference>
<dbReference type="Gene3D" id="3.40.50.300">
    <property type="entry name" value="P-loop containing nucleotide triphosphate hydrolases"/>
    <property type="match status" value="2"/>
</dbReference>
<keyword evidence="6 10" id="KW-0067">ATP-binding</keyword>
<dbReference type="InterPro" id="IPR017871">
    <property type="entry name" value="ABC_transporter-like_CS"/>
</dbReference>
<keyword evidence="5" id="KW-0547">Nucleotide-binding</keyword>
<evidence type="ECO:0000256" key="7">
    <source>
        <dbReference type="ARBA" id="ARBA00022967"/>
    </source>
</evidence>
<dbReference type="SUPFAM" id="SSF52540">
    <property type="entry name" value="P-loop containing nucleoside triphosphate hydrolases"/>
    <property type="match status" value="2"/>
</dbReference>
<dbReference type="GO" id="GO:0016887">
    <property type="term" value="F:ATP hydrolysis activity"/>
    <property type="evidence" value="ECO:0007669"/>
    <property type="project" value="InterPro"/>
</dbReference>
<evidence type="ECO:0000256" key="5">
    <source>
        <dbReference type="ARBA" id="ARBA00022741"/>
    </source>
</evidence>
<dbReference type="GO" id="GO:0005886">
    <property type="term" value="C:plasma membrane"/>
    <property type="evidence" value="ECO:0007669"/>
    <property type="project" value="UniProtKB-SubCell"/>
</dbReference>
<keyword evidence="3" id="KW-1003">Cell membrane</keyword>
<keyword evidence="2" id="KW-0813">Transport</keyword>
<protein>
    <submittedName>
        <fullName evidence="10">Galactose/methyl galactoside import ATP-binding protein MglA</fullName>
    </submittedName>
</protein>
<feature type="domain" description="ABC transporter" evidence="9">
    <location>
        <begin position="256"/>
        <end position="500"/>
    </location>
</feature>
<evidence type="ECO:0000256" key="3">
    <source>
        <dbReference type="ARBA" id="ARBA00022475"/>
    </source>
</evidence>
<dbReference type="InterPro" id="IPR027417">
    <property type="entry name" value="P-loop_NTPase"/>
</dbReference>
<keyword evidence="7" id="KW-1278">Translocase</keyword>
<name>A0A6I5ZSX7_9FIRM</name>
<feature type="domain" description="ABC transporter" evidence="9">
    <location>
        <begin position="4"/>
        <end position="239"/>
    </location>
</feature>
<sequence>MNIVEMRDIVKRFPGVVANDGITLQVRQGEIHALLGENGAGKTTLMNILYGLYRPDAGEICLRGQKVAIHSPDQAIKLGIGMVHQHFMLVPTLTVAENLVVGAEPVKGPFLDLRLAVAKVEAISQEYGLRVDPLARIQDISVGMQQRVEILKALYRGTKILILDEPTAVLTPQEISELHIILEKLRSSGHTIIIITHKLKEVRQFSDRVTVIRNGRNIDTVDSKKTSESELARMMVGREVMLRVDKKPAEPGQVVLRLEGVEANNYRGLPALKGVTLEVRAGEIVGVAGVEGNGQTELVEVLTGLRQPTAGDIYFGGQKIVRGQPRQLMGLGLGHIPEDRQKRGLVLDFNIMENLLLGFEDAAAFSRGPLLDYASIQDFAKKLVKEYDVRTPSIKSMARTLSGGNQQKVIVAREIARQPKLLIAAQPTRGLDVGAIEFVHQQLLKQRDTGAAVLLVSYELDEIMNLSDRILVIYGGKIVAGFQAGQVSTEELGFLMGGGSVAKAG</sequence>
<dbReference type="OrthoDB" id="9771863at2"/>
<evidence type="ECO:0000313" key="11">
    <source>
        <dbReference type="Proteomes" id="UP000425916"/>
    </source>
</evidence>
<dbReference type="GO" id="GO:0005524">
    <property type="term" value="F:ATP binding"/>
    <property type="evidence" value="ECO:0007669"/>
    <property type="project" value="UniProtKB-KW"/>
</dbReference>
<accession>A0A6I5ZSX7</accession>
<dbReference type="PROSITE" id="PS50893">
    <property type="entry name" value="ABC_TRANSPORTER_2"/>
    <property type="match status" value="2"/>
</dbReference>
<dbReference type="EMBL" id="CP046244">
    <property type="protein sequence ID" value="QGP93122.1"/>
    <property type="molecule type" value="Genomic_DNA"/>
</dbReference>
<dbReference type="InterPro" id="IPR003439">
    <property type="entry name" value="ABC_transporter-like_ATP-bd"/>
</dbReference>
<dbReference type="RefSeq" id="WP_156274331.1">
    <property type="nucleotide sequence ID" value="NZ_CP046244.1"/>
</dbReference>
<evidence type="ECO:0000259" key="9">
    <source>
        <dbReference type="PROSITE" id="PS50893"/>
    </source>
</evidence>
<organism evidence="10 11">
    <name type="scientific">Neomoorella glycerini</name>
    <dbReference type="NCBI Taxonomy" id="55779"/>
    <lineage>
        <taxon>Bacteria</taxon>
        <taxon>Bacillati</taxon>
        <taxon>Bacillota</taxon>
        <taxon>Clostridia</taxon>
        <taxon>Neomoorellales</taxon>
        <taxon>Neomoorellaceae</taxon>
        <taxon>Neomoorella</taxon>
    </lineage>
</organism>
<evidence type="ECO:0000256" key="8">
    <source>
        <dbReference type="ARBA" id="ARBA00023136"/>
    </source>
</evidence>
<dbReference type="Pfam" id="PF00005">
    <property type="entry name" value="ABC_tran"/>
    <property type="match status" value="2"/>
</dbReference>
<dbReference type="Proteomes" id="UP000425916">
    <property type="component" value="Chromosome"/>
</dbReference>
<evidence type="ECO:0000256" key="4">
    <source>
        <dbReference type="ARBA" id="ARBA00022737"/>
    </source>
</evidence>
<dbReference type="InterPro" id="IPR050107">
    <property type="entry name" value="ABC_carbohydrate_import_ATPase"/>
</dbReference>
<dbReference type="CDD" id="cd03216">
    <property type="entry name" value="ABC_Carb_Monos_I"/>
    <property type="match status" value="1"/>
</dbReference>
<evidence type="ECO:0000256" key="1">
    <source>
        <dbReference type="ARBA" id="ARBA00004202"/>
    </source>
</evidence>
<evidence type="ECO:0000256" key="2">
    <source>
        <dbReference type="ARBA" id="ARBA00022448"/>
    </source>
</evidence>
<keyword evidence="8" id="KW-0472">Membrane</keyword>
<dbReference type="PANTHER" id="PTHR43790">
    <property type="entry name" value="CARBOHYDRATE TRANSPORT ATP-BINDING PROTEIN MG119-RELATED"/>
    <property type="match status" value="1"/>
</dbReference>
<reference evidence="10 11" key="1">
    <citation type="submission" date="2019-11" db="EMBL/GenBank/DDBJ databases">
        <title>Genome sequence of Moorella glycerini DSM11254.</title>
        <authorList>
            <person name="Poehlein A."/>
            <person name="Boeer T."/>
            <person name="Daniel R."/>
        </authorList>
    </citation>
    <scope>NUCLEOTIDE SEQUENCE [LARGE SCALE GENOMIC DNA]</scope>
    <source>
        <strain evidence="10 11">DSM 11254</strain>
    </source>
</reference>
<dbReference type="PROSITE" id="PS00211">
    <property type="entry name" value="ABC_TRANSPORTER_1"/>
    <property type="match status" value="2"/>
</dbReference>
<dbReference type="AlphaFoldDB" id="A0A6I5ZSX7"/>